<gene>
    <name evidence="3" type="ORF">HannXRQ_Chr13g0420701</name>
</gene>
<keyword evidence="2" id="KW-0472">Membrane</keyword>
<dbReference type="InParanoid" id="A0A251SZU9"/>
<evidence type="ECO:0000256" key="2">
    <source>
        <dbReference type="SAM" id="Phobius"/>
    </source>
</evidence>
<sequence>MHSLQQCLHSAYEVYLQKHLEQERVIIISSIFINLILNHIVDRRRSLRVNNNRSNQRRDSSVVTFQQHSSRC</sequence>
<name>A0A251SZU9_HELAN</name>
<proteinExistence type="predicted"/>
<keyword evidence="2" id="KW-0812">Transmembrane</keyword>
<feature type="region of interest" description="Disordered" evidence="1">
    <location>
        <begin position="48"/>
        <end position="72"/>
    </location>
</feature>
<reference evidence="4" key="1">
    <citation type="journal article" date="2017" name="Nature">
        <title>The sunflower genome provides insights into oil metabolism, flowering and Asterid evolution.</title>
        <authorList>
            <person name="Badouin H."/>
            <person name="Gouzy J."/>
            <person name="Grassa C.J."/>
            <person name="Murat F."/>
            <person name="Staton S.E."/>
            <person name="Cottret L."/>
            <person name="Lelandais-Briere C."/>
            <person name="Owens G.L."/>
            <person name="Carrere S."/>
            <person name="Mayjonade B."/>
            <person name="Legrand L."/>
            <person name="Gill N."/>
            <person name="Kane N.C."/>
            <person name="Bowers J.E."/>
            <person name="Hubner S."/>
            <person name="Bellec A."/>
            <person name="Berard A."/>
            <person name="Berges H."/>
            <person name="Blanchet N."/>
            <person name="Boniface M.C."/>
            <person name="Brunel D."/>
            <person name="Catrice O."/>
            <person name="Chaidir N."/>
            <person name="Claudel C."/>
            <person name="Donnadieu C."/>
            <person name="Faraut T."/>
            <person name="Fievet G."/>
            <person name="Helmstetter N."/>
            <person name="King M."/>
            <person name="Knapp S.J."/>
            <person name="Lai Z."/>
            <person name="Le Paslier M.C."/>
            <person name="Lippi Y."/>
            <person name="Lorenzon L."/>
            <person name="Mandel J.R."/>
            <person name="Marage G."/>
            <person name="Marchand G."/>
            <person name="Marquand E."/>
            <person name="Bret-Mestries E."/>
            <person name="Morien E."/>
            <person name="Nambeesan S."/>
            <person name="Nguyen T."/>
            <person name="Pegot-Espagnet P."/>
            <person name="Pouilly N."/>
            <person name="Raftis F."/>
            <person name="Sallet E."/>
            <person name="Schiex T."/>
            <person name="Thomas J."/>
            <person name="Vandecasteele C."/>
            <person name="Vares D."/>
            <person name="Vear F."/>
            <person name="Vautrin S."/>
            <person name="Crespi M."/>
            <person name="Mangin B."/>
            <person name="Burke J.M."/>
            <person name="Salse J."/>
            <person name="Munos S."/>
            <person name="Vincourt P."/>
            <person name="Rieseberg L.H."/>
            <person name="Langlade N.B."/>
        </authorList>
    </citation>
    <scope>NUCLEOTIDE SEQUENCE [LARGE SCALE GENOMIC DNA]</scope>
    <source>
        <strain evidence="4">cv. SF193</strain>
    </source>
</reference>
<dbReference type="EMBL" id="CM007902">
    <property type="protein sequence ID" value="OTG03131.1"/>
    <property type="molecule type" value="Genomic_DNA"/>
</dbReference>
<dbReference type="Proteomes" id="UP000215914">
    <property type="component" value="Chromosome 13"/>
</dbReference>
<evidence type="ECO:0000313" key="4">
    <source>
        <dbReference type="Proteomes" id="UP000215914"/>
    </source>
</evidence>
<feature type="transmembrane region" description="Helical" evidence="2">
    <location>
        <begin position="25"/>
        <end position="41"/>
    </location>
</feature>
<keyword evidence="4" id="KW-1185">Reference proteome</keyword>
<dbReference type="AlphaFoldDB" id="A0A251SZU9"/>
<evidence type="ECO:0000313" key="3">
    <source>
        <dbReference type="EMBL" id="OTG03131.1"/>
    </source>
</evidence>
<organism evidence="3 4">
    <name type="scientific">Helianthus annuus</name>
    <name type="common">Common sunflower</name>
    <dbReference type="NCBI Taxonomy" id="4232"/>
    <lineage>
        <taxon>Eukaryota</taxon>
        <taxon>Viridiplantae</taxon>
        <taxon>Streptophyta</taxon>
        <taxon>Embryophyta</taxon>
        <taxon>Tracheophyta</taxon>
        <taxon>Spermatophyta</taxon>
        <taxon>Magnoliopsida</taxon>
        <taxon>eudicotyledons</taxon>
        <taxon>Gunneridae</taxon>
        <taxon>Pentapetalae</taxon>
        <taxon>asterids</taxon>
        <taxon>campanulids</taxon>
        <taxon>Asterales</taxon>
        <taxon>Asteraceae</taxon>
        <taxon>Asteroideae</taxon>
        <taxon>Heliantheae alliance</taxon>
        <taxon>Heliantheae</taxon>
        <taxon>Helianthus</taxon>
    </lineage>
</organism>
<accession>A0A251SZU9</accession>
<evidence type="ECO:0000256" key="1">
    <source>
        <dbReference type="SAM" id="MobiDB-lite"/>
    </source>
</evidence>
<protein>
    <submittedName>
        <fullName evidence="3">Uncharacterized protein</fullName>
    </submittedName>
</protein>
<keyword evidence="2" id="KW-1133">Transmembrane helix</keyword>